<dbReference type="Proteomes" id="UP000253094">
    <property type="component" value="Unassembled WGS sequence"/>
</dbReference>
<sequence length="565" mass="61815">MQYARKPDPVDVLIVGMGASGATAAKVLCEAGLKVVGLDRGPWLRPREHFSGDEIKFLNRTYLWSDPRVNPRTVRTEENETAVPTPFSMVPQMVGGGTVHWAGWLPRPRPSDFRMRTLHGDIEGASLADWPIGYDDLEPYLSKVEWAFGCAGLDGADAHEPYRSRPYPTPPLPPTRAGKRFYEACEKLGINAMPIPQAIVTKPYRGRTPSNWTSFWNGYGDPSGMRSSTLDTFVPEALATGNLELRPESYVREVTVGPDGRARGVLYIDADGREVEQEAAVVLLCLGAVESARLMLLSKSRQHPDGLANSSGQVGRNATFHEYLFAVGLFDDAEPLYGFPGNYISGGSFQFYETDHDRGHIGGALIGASHVGQPINWNFPGRPQWGGAAKDADRDFYNHAMKIGHTLHDMPVASNRVDLDPTVKDAWGLPVARITHKAHPNDIRLAKWQVDKNVEILQAAGAWKTIPVYLERGRASGNTCHQHGTARMGTDPATTVLNEWCQAHDVDNLYVLDGASFPTATGVNPTLTIMANAWRCADHIAGVHAKGRTERLPQGRSGRAAAPTS</sequence>
<evidence type="ECO:0000256" key="3">
    <source>
        <dbReference type="ARBA" id="ARBA00022827"/>
    </source>
</evidence>
<dbReference type="RefSeq" id="WP_114032339.1">
    <property type="nucleotide sequence ID" value="NZ_QOIL01000021.1"/>
</dbReference>
<evidence type="ECO:0000313" key="7">
    <source>
        <dbReference type="EMBL" id="RCG25851.1"/>
    </source>
</evidence>
<organism evidence="7 8">
    <name type="scientific">Sphaerisporangium album</name>
    <dbReference type="NCBI Taxonomy" id="509200"/>
    <lineage>
        <taxon>Bacteria</taxon>
        <taxon>Bacillati</taxon>
        <taxon>Actinomycetota</taxon>
        <taxon>Actinomycetes</taxon>
        <taxon>Streptosporangiales</taxon>
        <taxon>Streptosporangiaceae</taxon>
        <taxon>Sphaerisporangium</taxon>
    </lineage>
</organism>
<dbReference type="AlphaFoldDB" id="A0A367F6H5"/>
<evidence type="ECO:0000313" key="8">
    <source>
        <dbReference type="Proteomes" id="UP000253094"/>
    </source>
</evidence>
<comment type="caution">
    <text evidence="7">The sequence shown here is derived from an EMBL/GenBank/DDBJ whole genome shotgun (WGS) entry which is preliminary data.</text>
</comment>
<name>A0A367F6H5_9ACTN</name>
<dbReference type="InterPro" id="IPR000172">
    <property type="entry name" value="GMC_OxRdtase_N"/>
</dbReference>
<dbReference type="OrthoDB" id="9798604at2"/>
<evidence type="ECO:0000259" key="5">
    <source>
        <dbReference type="Pfam" id="PF00732"/>
    </source>
</evidence>
<evidence type="ECO:0000259" key="6">
    <source>
        <dbReference type="Pfam" id="PF05199"/>
    </source>
</evidence>
<keyword evidence="8" id="KW-1185">Reference proteome</keyword>
<accession>A0A367F6H5</accession>
<dbReference type="Gene3D" id="3.50.50.60">
    <property type="entry name" value="FAD/NAD(P)-binding domain"/>
    <property type="match status" value="2"/>
</dbReference>
<dbReference type="SUPFAM" id="SSF54373">
    <property type="entry name" value="FAD-linked reductases, C-terminal domain"/>
    <property type="match status" value="1"/>
</dbReference>
<dbReference type="PANTHER" id="PTHR46056:SF12">
    <property type="entry name" value="LONG-CHAIN-ALCOHOL OXIDASE"/>
    <property type="match status" value="1"/>
</dbReference>
<keyword evidence="3" id="KW-0274">FAD</keyword>
<evidence type="ECO:0000256" key="1">
    <source>
        <dbReference type="ARBA" id="ARBA00010790"/>
    </source>
</evidence>
<dbReference type="EMBL" id="QOIL01000021">
    <property type="protein sequence ID" value="RCG25851.1"/>
    <property type="molecule type" value="Genomic_DNA"/>
</dbReference>
<dbReference type="GO" id="GO:0050660">
    <property type="term" value="F:flavin adenine dinucleotide binding"/>
    <property type="evidence" value="ECO:0007669"/>
    <property type="project" value="InterPro"/>
</dbReference>
<comment type="similarity">
    <text evidence="1">Belongs to the GMC oxidoreductase family.</text>
</comment>
<dbReference type="Pfam" id="PF00732">
    <property type="entry name" value="GMC_oxred_N"/>
    <property type="match status" value="1"/>
</dbReference>
<proteinExistence type="inferred from homology"/>
<evidence type="ECO:0000256" key="4">
    <source>
        <dbReference type="ARBA" id="ARBA00023002"/>
    </source>
</evidence>
<dbReference type="GO" id="GO:0016614">
    <property type="term" value="F:oxidoreductase activity, acting on CH-OH group of donors"/>
    <property type="evidence" value="ECO:0007669"/>
    <property type="project" value="InterPro"/>
</dbReference>
<dbReference type="Pfam" id="PF05199">
    <property type="entry name" value="GMC_oxred_C"/>
    <property type="match status" value="1"/>
</dbReference>
<feature type="domain" description="Glucose-methanol-choline oxidoreductase C-terminal" evidence="6">
    <location>
        <begin position="411"/>
        <end position="533"/>
    </location>
</feature>
<dbReference type="SUPFAM" id="SSF51905">
    <property type="entry name" value="FAD/NAD(P)-binding domain"/>
    <property type="match status" value="1"/>
</dbReference>
<evidence type="ECO:0000256" key="2">
    <source>
        <dbReference type="ARBA" id="ARBA00022630"/>
    </source>
</evidence>
<keyword evidence="2" id="KW-0285">Flavoprotein</keyword>
<feature type="domain" description="Glucose-methanol-choline oxidoreductase N-terminal" evidence="5">
    <location>
        <begin position="134"/>
        <end position="321"/>
    </location>
</feature>
<gene>
    <name evidence="7" type="ORF">DQ384_30480</name>
</gene>
<dbReference type="PANTHER" id="PTHR46056">
    <property type="entry name" value="LONG-CHAIN-ALCOHOL OXIDASE"/>
    <property type="match status" value="1"/>
</dbReference>
<keyword evidence="4" id="KW-0560">Oxidoreductase</keyword>
<dbReference type="InterPro" id="IPR007867">
    <property type="entry name" value="GMC_OxRtase_C"/>
</dbReference>
<protein>
    <submittedName>
        <fullName evidence="7">GMC family oxidoreductase</fullName>
    </submittedName>
</protein>
<reference evidence="7 8" key="1">
    <citation type="submission" date="2018-06" db="EMBL/GenBank/DDBJ databases">
        <title>Sphaerisporangium craniellae sp. nov., isolated from a marine sponge in the South China Sea.</title>
        <authorList>
            <person name="Li L."/>
        </authorList>
    </citation>
    <scope>NUCLEOTIDE SEQUENCE [LARGE SCALE GENOMIC DNA]</scope>
    <source>
        <strain evidence="7 8">CCTCC AA 208026</strain>
    </source>
</reference>
<dbReference type="InterPro" id="IPR036188">
    <property type="entry name" value="FAD/NAD-bd_sf"/>
</dbReference>